<feature type="signal peptide" evidence="1">
    <location>
        <begin position="1"/>
        <end position="27"/>
    </location>
</feature>
<dbReference type="OrthoDB" id="118677at2"/>
<dbReference type="InterPro" id="IPR012347">
    <property type="entry name" value="Ferritin-like"/>
</dbReference>
<reference evidence="3 4" key="1">
    <citation type="submission" date="2017-11" db="EMBL/GenBank/DDBJ databases">
        <title>Draft genome sequence of Mitsuaria sp. HWN-4.</title>
        <authorList>
            <person name="Gundlapally S.R."/>
        </authorList>
    </citation>
    <scope>NUCLEOTIDE SEQUENCE [LARGE SCALE GENOMIC DNA]</scope>
    <source>
        <strain evidence="3 4">HWN-4</strain>
    </source>
</reference>
<name>A0A2G9CA49_9BURK</name>
<evidence type="ECO:0000259" key="2">
    <source>
        <dbReference type="Pfam" id="PF13628"/>
    </source>
</evidence>
<sequence length="196" mass="20460">MTVIASSRPRALPAIAAIALALGGTLAAGTVAAQTATTAATPASAARSHADSSFMKNAAESNFAEIAAADLALKKGTSADVKAFAQKMMDDHKKADSELQTLAASKGVKLPTDASMVQKGKAKILEQRDGTSFDHHYAENQVGAHKDAVKLFEKASKDAKDAEVKAWAAKMLPALQHHLQEAQALEQATKAADKKK</sequence>
<evidence type="ECO:0000313" key="3">
    <source>
        <dbReference type="EMBL" id="PIM52409.1"/>
    </source>
</evidence>
<accession>A0A2G9CA49</accession>
<organism evidence="3 4">
    <name type="scientific">Roseateles chitinivorans</name>
    <dbReference type="NCBI Taxonomy" id="2917965"/>
    <lineage>
        <taxon>Bacteria</taxon>
        <taxon>Pseudomonadati</taxon>
        <taxon>Pseudomonadota</taxon>
        <taxon>Betaproteobacteria</taxon>
        <taxon>Burkholderiales</taxon>
        <taxon>Sphaerotilaceae</taxon>
        <taxon>Roseateles</taxon>
    </lineage>
</organism>
<gene>
    <name evidence="3" type="ORF">CS062_14745</name>
</gene>
<feature type="domain" description="DUF4142" evidence="2">
    <location>
        <begin position="50"/>
        <end position="185"/>
    </location>
</feature>
<evidence type="ECO:0000256" key="1">
    <source>
        <dbReference type="SAM" id="SignalP"/>
    </source>
</evidence>
<dbReference type="PANTHER" id="PTHR38593">
    <property type="entry name" value="BLR2558 PROTEIN"/>
    <property type="match status" value="1"/>
</dbReference>
<evidence type="ECO:0000313" key="4">
    <source>
        <dbReference type="Proteomes" id="UP000231501"/>
    </source>
</evidence>
<keyword evidence="1" id="KW-0732">Signal</keyword>
<dbReference type="RefSeq" id="WP_099862383.1">
    <property type="nucleotide sequence ID" value="NZ_PEOG01000038.1"/>
</dbReference>
<dbReference type="Gene3D" id="1.20.1260.10">
    <property type="match status" value="1"/>
</dbReference>
<proteinExistence type="predicted"/>
<dbReference type="PANTHER" id="PTHR38593:SF1">
    <property type="entry name" value="BLR2558 PROTEIN"/>
    <property type="match status" value="1"/>
</dbReference>
<dbReference type="AlphaFoldDB" id="A0A2G9CA49"/>
<dbReference type="Proteomes" id="UP000231501">
    <property type="component" value="Unassembled WGS sequence"/>
</dbReference>
<dbReference type="InterPro" id="IPR025419">
    <property type="entry name" value="DUF4142"/>
</dbReference>
<comment type="caution">
    <text evidence="3">The sequence shown here is derived from an EMBL/GenBank/DDBJ whole genome shotgun (WGS) entry which is preliminary data.</text>
</comment>
<protein>
    <submittedName>
        <fullName evidence="3">DUF305 domain-containing protein</fullName>
    </submittedName>
</protein>
<dbReference type="EMBL" id="PEOG01000038">
    <property type="protein sequence ID" value="PIM52409.1"/>
    <property type="molecule type" value="Genomic_DNA"/>
</dbReference>
<feature type="chain" id="PRO_5013573981" evidence="1">
    <location>
        <begin position="28"/>
        <end position="196"/>
    </location>
</feature>
<dbReference type="Pfam" id="PF13628">
    <property type="entry name" value="DUF4142"/>
    <property type="match status" value="1"/>
</dbReference>
<keyword evidence="4" id="KW-1185">Reference proteome</keyword>